<sequence>MSADQCLCLCFLSPLNSQICIHLCNEAFMQPYYNIPLCVAVERLFLLTKSDHILHCHY</sequence>
<evidence type="ECO:0000313" key="1">
    <source>
        <dbReference type="EMBL" id="JAH04079.1"/>
    </source>
</evidence>
<dbReference type="EMBL" id="GBXM01104498">
    <property type="protein sequence ID" value="JAH04079.1"/>
    <property type="molecule type" value="Transcribed_RNA"/>
</dbReference>
<name>A0A0E9PHR5_ANGAN</name>
<reference evidence="1" key="1">
    <citation type="submission" date="2014-11" db="EMBL/GenBank/DDBJ databases">
        <authorList>
            <person name="Amaro Gonzalez C."/>
        </authorList>
    </citation>
    <scope>NUCLEOTIDE SEQUENCE</scope>
</reference>
<reference evidence="1" key="2">
    <citation type="journal article" date="2015" name="Fish Shellfish Immunol.">
        <title>Early steps in the European eel (Anguilla anguilla)-Vibrio vulnificus interaction in the gills: Role of the RtxA13 toxin.</title>
        <authorList>
            <person name="Callol A."/>
            <person name="Pajuelo D."/>
            <person name="Ebbesson L."/>
            <person name="Teles M."/>
            <person name="MacKenzie S."/>
            <person name="Amaro C."/>
        </authorList>
    </citation>
    <scope>NUCLEOTIDE SEQUENCE</scope>
</reference>
<dbReference type="AlphaFoldDB" id="A0A0E9PHR5"/>
<proteinExistence type="predicted"/>
<organism evidence="1">
    <name type="scientific">Anguilla anguilla</name>
    <name type="common">European freshwater eel</name>
    <name type="synonym">Muraena anguilla</name>
    <dbReference type="NCBI Taxonomy" id="7936"/>
    <lineage>
        <taxon>Eukaryota</taxon>
        <taxon>Metazoa</taxon>
        <taxon>Chordata</taxon>
        <taxon>Craniata</taxon>
        <taxon>Vertebrata</taxon>
        <taxon>Euteleostomi</taxon>
        <taxon>Actinopterygii</taxon>
        <taxon>Neopterygii</taxon>
        <taxon>Teleostei</taxon>
        <taxon>Anguilliformes</taxon>
        <taxon>Anguillidae</taxon>
        <taxon>Anguilla</taxon>
    </lineage>
</organism>
<accession>A0A0E9PHR5</accession>
<protein>
    <submittedName>
        <fullName evidence="1">Uncharacterized protein</fullName>
    </submittedName>
</protein>